<evidence type="ECO:0000313" key="2">
    <source>
        <dbReference type="EMBL" id="GAH77568.1"/>
    </source>
</evidence>
<dbReference type="SUPFAM" id="SSF103473">
    <property type="entry name" value="MFS general substrate transporter"/>
    <property type="match status" value="1"/>
</dbReference>
<name>X1K657_9ZZZZ</name>
<comment type="caution">
    <text evidence="2">The sequence shown here is derived from an EMBL/GenBank/DDBJ whole genome shotgun (WGS) entry which is preliminary data.</text>
</comment>
<sequence>KEYQYKRDQKDWLGIESDSNQCHCTQQKEKCNGSLPSGPISNGPQMFIIFLGARILWGISFSFIRQAGIMTAVNSGSEIHLGERMGYYRGINAMWRTSGVILGGLSHDVFGFTITLVGLSVLSLVAAPLGALSQKGLKRLKKPPAKVVPGKGDVRVIRCGFAVGLVGGGMLI</sequence>
<feature type="non-terminal residue" evidence="2">
    <location>
        <position position="1"/>
    </location>
</feature>
<feature type="transmembrane region" description="Helical" evidence="1">
    <location>
        <begin position="109"/>
        <end position="132"/>
    </location>
</feature>
<dbReference type="EMBL" id="BARU01044394">
    <property type="protein sequence ID" value="GAH77568.1"/>
    <property type="molecule type" value="Genomic_DNA"/>
</dbReference>
<proteinExistence type="predicted"/>
<accession>X1K657</accession>
<dbReference type="AlphaFoldDB" id="X1K657"/>
<feature type="transmembrane region" description="Helical" evidence="1">
    <location>
        <begin position="46"/>
        <end position="64"/>
    </location>
</feature>
<reference evidence="2" key="1">
    <citation type="journal article" date="2014" name="Front. Microbiol.">
        <title>High frequency of phylogenetically diverse reductive dehalogenase-homologous genes in deep subseafloor sedimentary metagenomes.</title>
        <authorList>
            <person name="Kawai M."/>
            <person name="Futagami T."/>
            <person name="Toyoda A."/>
            <person name="Takaki Y."/>
            <person name="Nishi S."/>
            <person name="Hori S."/>
            <person name="Arai W."/>
            <person name="Tsubouchi T."/>
            <person name="Morono Y."/>
            <person name="Uchiyama I."/>
            <person name="Ito T."/>
            <person name="Fujiyama A."/>
            <person name="Inagaki F."/>
            <person name="Takami H."/>
        </authorList>
    </citation>
    <scope>NUCLEOTIDE SEQUENCE</scope>
    <source>
        <strain evidence="2">Expedition CK06-06</strain>
    </source>
</reference>
<organism evidence="2">
    <name type="scientific">marine sediment metagenome</name>
    <dbReference type="NCBI Taxonomy" id="412755"/>
    <lineage>
        <taxon>unclassified sequences</taxon>
        <taxon>metagenomes</taxon>
        <taxon>ecological metagenomes</taxon>
    </lineage>
</organism>
<keyword evidence="1" id="KW-1133">Transmembrane helix</keyword>
<keyword evidence="1" id="KW-0812">Transmembrane</keyword>
<dbReference type="InterPro" id="IPR036259">
    <property type="entry name" value="MFS_trans_sf"/>
</dbReference>
<protein>
    <submittedName>
        <fullName evidence="2">Uncharacterized protein</fullName>
    </submittedName>
</protein>
<evidence type="ECO:0000256" key="1">
    <source>
        <dbReference type="SAM" id="Phobius"/>
    </source>
</evidence>
<gene>
    <name evidence="2" type="ORF">S03H2_67718</name>
</gene>
<feature type="non-terminal residue" evidence="2">
    <location>
        <position position="172"/>
    </location>
</feature>
<keyword evidence="1" id="KW-0472">Membrane</keyword>